<sequence>MALNLDCIAQVLREDVLTDGDLARASLISRSVAPLSRTQLYHTLHLRFLGGFHDDDGTLLRGIDWPAIEKARAVVESPILAAKVRRVDISYEPFPGKEAVGWHDPANIFDGVFEACHGVEAVSVSKGDWTGELADAIRRYRPPLRSIEGVKLSQGTWEMLAGQPALKHLAYTRGYRDPREQDVRPPPRTRLPFELEHLELVLELDCPFGEFDTDVLEPILESSAQSLRTLEVVLGTASTIEDFSRFKSLRVLHVAVARKTVGDPAEYAATADLVHVLRTIRSLPLELLALTNHRRGPNTLGFLLADPDFPSCLPPTLKRLDIEAVVRAEHVSTFLSARDCAARLSHFGHDNWNDDGPDPEVDRCLRERGIQWVVATAGFDRRR</sequence>
<name>A0A5C5FV09_9BASI</name>
<dbReference type="Proteomes" id="UP000311382">
    <property type="component" value="Unassembled WGS sequence"/>
</dbReference>
<gene>
    <name evidence="1" type="ORF">DMC30DRAFT_397144</name>
</gene>
<comment type="caution">
    <text evidence="1">The sequence shown here is derived from an EMBL/GenBank/DDBJ whole genome shotgun (WGS) entry which is preliminary data.</text>
</comment>
<evidence type="ECO:0008006" key="3">
    <source>
        <dbReference type="Google" id="ProtNLM"/>
    </source>
</evidence>
<reference evidence="1 2" key="1">
    <citation type="submission" date="2019-03" db="EMBL/GenBank/DDBJ databases">
        <title>Rhodosporidium diobovatum UCD-FST 08-225 genome sequencing, assembly, and annotation.</title>
        <authorList>
            <person name="Fakankun I.U."/>
            <person name="Fristensky B."/>
            <person name="Levin D.B."/>
        </authorList>
    </citation>
    <scope>NUCLEOTIDE SEQUENCE [LARGE SCALE GENOMIC DNA]</scope>
    <source>
        <strain evidence="1 2">UCD-FST 08-225</strain>
    </source>
</reference>
<accession>A0A5C5FV09</accession>
<keyword evidence="2" id="KW-1185">Reference proteome</keyword>
<evidence type="ECO:0000313" key="1">
    <source>
        <dbReference type="EMBL" id="TNY20658.1"/>
    </source>
</evidence>
<organism evidence="1 2">
    <name type="scientific">Rhodotorula diobovata</name>
    <dbReference type="NCBI Taxonomy" id="5288"/>
    <lineage>
        <taxon>Eukaryota</taxon>
        <taxon>Fungi</taxon>
        <taxon>Dikarya</taxon>
        <taxon>Basidiomycota</taxon>
        <taxon>Pucciniomycotina</taxon>
        <taxon>Microbotryomycetes</taxon>
        <taxon>Sporidiobolales</taxon>
        <taxon>Sporidiobolaceae</taxon>
        <taxon>Rhodotorula</taxon>
    </lineage>
</organism>
<evidence type="ECO:0000313" key="2">
    <source>
        <dbReference type="Proteomes" id="UP000311382"/>
    </source>
</evidence>
<dbReference type="EMBL" id="SOZI01000061">
    <property type="protein sequence ID" value="TNY20658.1"/>
    <property type="molecule type" value="Genomic_DNA"/>
</dbReference>
<proteinExistence type="predicted"/>
<dbReference type="AlphaFoldDB" id="A0A5C5FV09"/>
<protein>
    <recommendedName>
        <fullName evidence="3">Proteophosphoglycan ppg4</fullName>
    </recommendedName>
</protein>